<dbReference type="EMBL" id="CAUYUJ010001753">
    <property type="protein sequence ID" value="CAK0797449.1"/>
    <property type="molecule type" value="Genomic_DNA"/>
</dbReference>
<keyword evidence="2" id="KW-1185">Reference proteome</keyword>
<proteinExistence type="predicted"/>
<gene>
    <name evidence="1" type="ORF">PCOR1329_LOCUS6530</name>
</gene>
<evidence type="ECO:0000313" key="1">
    <source>
        <dbReference type="EMBL" id="CAK0797449.1"/>
    </source>
</evidence>
<dbReference type="Proteomes" id="UP001189429">
    <property type="component" value="Unassembled WGS sequence"/>
</dbReference>
<protein>
    <submittedName>
        <fullName evidence="1">Uncharacterized protein</fullName>
    </submittedName>
</protein>
<sequence>GHREAVKRLGKQELWYRSGWMSTSPVASLKVAMRVKKVDGTAEATAVDESRLAMWNDLFKHDLSIKLADLMAAGASFNVDVSTDGITLDFGGFPPLIPRVIDAVLAGFKSGVDVANQDGTPKGQFTRLFKQYEDGLQDFSDMPVHYALEDRNLLLAVGSSSKAETLASLREVTPQNTKHAFMELVMAKPLEVLAMGMGNIDDDYVRRTMDLFDETLGQQFDRPPHDEGKVEAVAPIVSPGVPAELRRANPRAGDGNDAVVVSIILGVSTVKKRVINHMLGSILG</sequence>
<evidence type="ECO:0000313" key="2">
    <source>
        <dbReference type="Proteomes" id="UP001189429"/>
    </source>
</evidence>
<name>A0ABN9PVZ6_9DINO</name>
<dbReference type="Gene3D" id="3.30.830.10">
    <property type="entry name" value="Metalloenzyme, LuxS/M16 peptidase-like"/>
    <property type="match status" value="1"/>
</dbReference>
<comment type="caution">
    <text evidence="1">The sequence shown here is derived from an EMBL/GenBank/DDBJ whole genome shotgun (WGS) entry which is preliminary data.</text>
</comment>
<reference evidence="1" key="1">
    <citation type="submission" date="2023-10" db="EMBL/GenBank/DDBJ databases">
        <authorList>
            <person name="Chen Y."/>
            <person name="Shah S."/>
            <person name="Dougan E. K."/>
            <person name="Thang M."/>
            <person name="Chan C."/>
        </authorList>
    </citation>
    <scope>NUCLEOTIDE SEQUENCE [LARGE SCALE GENOMIC DNA]</scope>
</reference>
<accession>A0ABN9PVZ6</accession>
<feature type="non-terminal residue" evidence="1">
    <location>
        <position position="284"/>
    </location>
</feature>
<organism evidence="1 2">
    <name type="scientific">Prorocentrum cordatum</name>
    <dbReference type="NCBI Taxonomy" id="2364126"/>
    <lineage>
        <taxon>Eukaryota</taxon>
        <taxon>Sar</taxon>
        <taxon>Alveolata</taxon>
        <taxon>Dinophyceae</taxon>
        <taxon>Prorocentrales</taxon>
        <taxon>Prorocentraceae</taxon>
        <taxon>Prorocentrum</taxon>
    </lineage>
</organism>
<feature type="non-terminal residue" evidence="1">
    <location>
        <position position="1"/>
    </location>
</feature>